<evidence type="ECO:0000313" key="14">
    <source>
        <dbReference type="Proteomes" id="UP000823616"/>
    </source>
</evidence>
<gene>
    <name evidence="13" type="ORF">IAA96_01010</name>
</gene>
<proteinExistence type="inferred from homology"/>
<comment type="catalytic activity">
    <reaction evidence="11">
        <text>L-threonine + hydrogencarbonate + ATP = L-threonylcarbamoyladenylate + diphosphate + H2O</text>
        <dbReference type="Rhea" id="RHEA:36407"/>
        <dbReference type="ChEBI" id="CHEBI:15377"/>
        <dbReference type="ChEBI" id="CHEBI:17544"/>
        <dbReference type="ChEBI" id="CHEBI:30616"/>
        <dbReference type="ChEBI" id="CHEBI:33019"/>
        <dbReference type="ChEBI" id="CHEBI:57926"/>
        <dbReference type="ChEBI" id="CHEBI:73682"/>
        <dbReference type="EC" id="2.7.7.87"/>
    </reaction>
</comment>
<evidence type="ECO:0000256" key="10">
    <source>
        <dbReference type="ARBA" id="ARBA00029774"/>
    </source>
</evidence>
<keyword evidence="4" id="KW-0963">Cytoplasm</keyword>
<evidence type="ECO:0000256" key="1">
    <source>
        <dbReference type="ARBA" id="ARBA00004496"/>
    </source>
</evidence>
<evidence type="ECO:0000256" key="2">
    <source>
        <dbReference type="ARBA" id="ARBA00007663"/>
    </source>
</evidence>
<evidence type="ECO:0000313" key="13">
    <source>
        <dbReference type="EMBL" id="MBO8449666.1"/>
    </source>
</evidence>
<evidence type="ECO:0000256" key="7">
    <source>
        <dbReference type="ARBA" id="ARBA00022695"/>
    </source>
</evidence>
<evidence type="ECO:0000256" key="9">
    <source>
        <dbReference type="ARBA" id="ARBA00022840"/>
    </source>
</evidence>
<dbReference type="PANTHER" id="PTHR17490">
    <property type="entry name" value="SUA5"/>
    <property type="match status" value="1"/>
</dbReference>
<dbReference type="GO" id="GO:0005737">
    <property type="term" value="C:cytoplasm"/>
    <property type="evidence" value="ECO:0007669"/>
    <property type="project" value="UniProtKB-SubCell"/>
</dbReference>
<comment type="caution">
    <text evidence="13">The sequence shown here is derived from an EMBL/GenBank/DDBJ whole genome shotgun (WGS) entry which is preliminary data.</text>
</comment>
<dbReference type="InterPro" id="IPR017945">
    <property type="entry name" value="DHBP_synth_RibB-like_a/b_dom"/>
</dbReference>
<dbReference type="GO" id="GO:0006450">
    <property type="term" value="P:regulation of translational fidelity"/>
    <property type="evidence" value="ECO:0007669"/>
    <property type="project" value="TreeGrafter"/>
</dbReference>
<dbReference type="InterPro" id="IPR050156">
    <property type="entry name" value="TC-AMP_synthase_SUA5"/>
</dbReference>
<reference evidence="13" key="2">
    <citation type="journal article" date="2021" name="PeerJ">
        <title>Extensive microbial diversity within the chicken gut microbiome revealed by metagenomics and culture.</title>
        <authorList>
            <person name="Gilroy R."/>
            <person name="Ravi A."/>
            <person name="Getino M."/>
            <person name="Pursley I."/>
            <person name="Horton D.L."/>
            <person name="Alikhan N.F."/>
            <person name="Baker D."/>
            <person name="Gharbi K."/>
            <person name="Hall N."/>
            <person name="Watson M."/>
            <person name="Adriaenssens E.M."/>
            <person name="Foster-Nyarko E."/>
            <person name="Jarju S."/>
            <person name="Secka A."/>
            <person name="Antonio M."/>
            <person name="Oren A."/>
            <person name="Chaudhuri R.R."/>
            <person name="La Ragione R."/>
            <person name="Hildebrand F."/>
            <person name="Pallen M.J."/>
        </authorList>
    </citation>
    <scope>NUCLEOTIDE SEQUENCE</scope>
    <source>
        <strain evidence="13">B3-4054</strain>
    </source>
</reference>
<evidence type="ECO:0000256" key="8">
    <source>
        <dbReference type="ARBA" id="ARBA00022741"/>
    </source>
</evidence>
<comment type="subcellular location">
    <subcellularLocation>
        <location evidence="1">Cytoplasm</location>
    </subcellularLocation>
</comment>
<protein>
    <recommendedName>
        <fullName evidence="10">L-threonylcarbamoyladenylate synthase</fullName>
        <ecNumber evidence="3">2.7.7.87</ecNumber>
    </recommendedName>
    <alternativeName>
        <fullName evidence="10">L-threonylcarbamoyladenylate synthase</fullName>
    </alternativeName>
</protein>
<dbReference type="PANTHER" id="PTHR17490:SF16">
    <property type="entry name" value="THREONYLCARBAMOYL-AMP SYNTHASE"/>
    <property type="match status" value="1"/>
</dbReference>
<evidence type="ECO:0000256" key="11">
    <source>
        <dbReference type="ARBA" id="ARBA00048366"/>
    </source>
</evidence>
<name>A0A9D9EN76_9SPIR</name>
<keyword evidence="9" id="KW-0067">ATP-binding</keyword>
<accession>A0A9D9EN76</accession>
<dbReference type="GO" id="GO:0008033">
    <property type="term" value="P:tRNA processing"/>
    <property type="evidence" value="ECO:0007669"/>
    <property type="project" value="UniProtKB-KW"/>
</dbReference>
<reference evidence="13" key="1">
    <citation type="submission" date="2020-10" db="EMBL/GenBank/DDBJ databases">
        <authorList>
            <person name="Gilroy R."/>
        </authorList>
    </citation>
    <scope>NUCLEOTIDE SEQUENCE</scope>
    <source>
        <strain evidence="13">B3-4054</strain>
    </source>
</reference>
<feature type="domain" description="YrdC-like" evidence="12">
    <location>
        <begin position="9"/>
        <end position="184"/>
    </location>
</feature>
<dbReference type="Gene3D" id="3.90.870.10">
    <property type="entry name" value="DHBP synthase"/>
    <property type="match status" value="1"/>
</dbReference>
<dbReference type="InterPro" id="IPR006070">
    <property type="entry name" value="Sua5-like_dom"/>
</dbReference>
<sequence length="193" mass="20734">MIRVAKDAWNSAALAADVLRQGKLAVLPTDTMYGFSAVDTEEGAARICAAKDRPEEKAFIRLIADPGGLSRFACIPVPAGLLRLWPGALTLIVPVSGGKTMAFRCPGDAWLRQVVAETGRPVFSTSVNVSGDPPMRRAEEIAAKFGNMLDLLVISDPEETAEILPSTLLDISVRPWRILRQGAVRIPDGLLNS</sequence>
<dbReference type="AlphaFoldDB" id="A0A9D9EN76"/>
<dbReference type="PROSITE" id="PS51163">
    <property type="entry name" value="YRDC"/>
    <property type="match status" value="1"/>
</dbReference>
<dbReference type="GO" id="GO:0000049">
    <property type="term" value="F:tRNA binding"/>
    <property type="evidence" value="ECO:0007669"/>
    <property type="project" value="TreeGrafter"/>
</dbReference>
<dbReference type="SUPFAM" id="SSF55821">
    <property type="entry name" value="YrdC/RibB"/>
    <property type="match status" value="1"/>
</dbReference>
<dbReference type="EC" id="2.7.7.87" evidence="3"/>
<comment type="similarity">
    <text evidence="2">Belongs to the SUA5 family.</text>
</comment>
<dbReference type="Proteomes" id="UP000823616">
    <property type="component" value="Unassembled WGS sequence"/>
</dbReference>
<dbReference type="GO" id="GO:0005524">
    <property type="term" value="F:ATP binding"/>
    <property type="evidence" value="ECO:0007669"/>
    <property type="project" value="UniProtKB-KW"/>
</dbReference>
<keyword evidence="6" id="KW-0819">tRNA processing</keyword>
<dbReference type="GO" id="GO:0003725">
    <property type="term" value="F:double-stranded RNA binding"/>
    <property type="evidence" value="ECO:0007669"/>
    <property type="project" value="InterPro"/>
</dbReference>
<evidence type="ECO:0000256" key="5">
    <source>
        <dbReference type="ARBA" id="ARBA00022679"/>
    </source>
</evidence>
<organism evidence="13 14">
    <name type="scientific">Candidatus Avitreponema avistercoris</name>
    <dbReference type="NCBI Taxonomy" id="2840705"/>
    <lineage>
        <taxon>Bacteria</taxon>
        <taxon>Pseudomonadati</taxon>
        <taxon>Spirochaetota</taxon>
        <taxon>Spirochaetia</taxon>
        <taxon>Spirochaetales</taxon>
        <taxon>Candidatus Avitreponema</taxon>
    </lineage>
</organism>
<keyword evidence="5" id="KW-0808">Transferase</keyword>
<dbReference type="Pfam" id="PF01300">
    <property type="entry name" value="Sua5_yciO_yrdC"/>
    <property type="match status" value="1"/>
</dbReference>
<dbReference type="GO" id="GO:0061710">
    <property type="term" value="F:L-threonylcarbamoyladenylate synthase"/>
    <property type="evidence" value="ECO:0007669"/>
    <property type="project" value="UniProtKB-EC"/>
</dbReference>
<keyword evidence="8" id="KW-0547">Nucleotide-binding</keyword>
<evidence type="ECO:0000256" key="4">
    <source>
        <dbReference type="ARBA" id="ARBA00022490"/>
    </source>
</evidence>
<evidence type="ECO:0000259" key="12">
    <source>
        <dbReference type="PROSITE" id="PS51163"/>
    </source>
</evidence>
<evidence type="ECO:0000256" key="3">
    <source>
        <dbReference type="ARBA" id="ARBA00012584"/>
    </source>
</evidence>
<evidence type="ECO:0000256" key="6">
    <source>
        <dbReference type="ARBA" id="ARBA00022694"/>
    </source>
</evidence>
<keyword evidence="7" id="KW-0548">Nucleotidyltransferase</keyword>
<dbReference type="EMBL" id="JADIMS010000012">
    <property type="protein sequence ID" value="MBO8449666.1"/>
    <property type="molecule type" value="Genomic_DNA"/>
</dbReference>